<dbReference type="EMBL" id="CAJVRL010000049">
    <property type="protein sequence ID" value="CAG8953112.1"/>
    <property type="molecule type" value="Genomic_DNA"/>
</dbReference>
<evidence type="ECO:0000256" key="1">
    <source>
        <dbReference type="ARBA" id="ARBA00035112"/>
    </source>
</evidence>
<sequence>MTEHDRQHLEVHIDHCIDWLRNAAMCHADTSALAVFKWDKGEHPMLNTHRVMHKCVDWDTMMGSHRDRLVSHDEVARMRNPLLVAADQRDAV</sequence>
<dbReference type="InterPro" id="IPR021765">
    <property type="entry name" value="UstYa-like"/>
</dbReference>
<evidence type="ECO:0000313" key="3">
    <source>
        <dbReference type="Proteomes" id="UP000696280"/>
    </source>
</evidence>
<protein>
    <submittedName>
        <fullName evidence="2">Uncharacterized protein</fullName>
    </submittedName>
</protein>
<dbReference type="Pfam" id="PF11807">
    <property type="entry name" value="UstYa"/>
    <property type="match status" value="1"/>
</dbReference>
<proteinExistence type="inferred from homology"/>
<accession>A0A9N9KX69</accession>
<keyword evidence="3" id="KW-1185">Reference proteome</keyword>
<organism evidence="2 3">
    <name type="scientific">Hymenoscyphus fraxineus</name>
    <dbReference type="NCBI Taxonomy" id="746836"/>
    <lineage>
        <taxon>Eukaryota</taxon>
        <taxon>Fungi</taxon>
        <taxon>Dikarya</taxon>
        <taxon>Ascomycota</taxon>
        <taxon>Pezizomycotina</taxon>
        <taxon>Leotiomycetes</taxon>
        <taxon>Helotiales</taxon>
        <taxon>Helotiaceae</taxon>
        <taxon>Hymenoscyphus</taxon>
    </lineage>
</organism>
<name>A0A9N9KX69_9HELO</name>
<dbReference type="Proteomes" id="UP000696280">
    <property type="component" value="Unassembled WGS sequence"/>
</dbReference>
<dbReference type="AlphaFoldDB" id="A0A9N9KX69"/>
<evidence type="ECO:0000313" key="2">
    <source>
        <dbReference type="EMBL" id="CAG8953112.1"/>
    </source>
</evidence>
<dbReference type="GO" id="GO:0043386">
    <property type="term" value="P:mycotoxin biosynthetic process"/>
    <property type="evidence" value="ECO:0007669"/>
    <property type="project" value="InterPro"/>
</dbReference>
<comment type="similarity">
    <text evidence="1">Belongs to the ustYa family.</text>
</comment>
<dbReference type="OrthoDB" id="3687641at2759"/>
<comment type="caution">
    <text evidence="2">The sequence shown here is derived from an EMBL/GenBank/DDBJ whole genome shotgun (WGS) entry which is preliminary data.</text>
</comment>
<reference evidence="2" key="1">
    <citation type="submission" date="2021-07" db="EMBL/GenBank/DDBJ databases">
        <authorList>
            <person name="Durling M."/>
        </authorList>
    </citation>
    <scope>NUCLEOTIDE SEQUENCE</scope>
</reference>
<gene>
    <name evidence="2" type="ORF">HYFRA_00003309</name>
</gene>